<dbReference type="InterPro" id="IPR023187">
    <property type="entry name" value="Tscrpt_reg_MarR-type_CS"/>
</dbReference>
<dbReference type="PANTHER" id="PTHR33164">
    <property type="entry name" value="TRANSCRIPTIONAL REGULATOR, MARR FAMILY"/>
    <property type="match status" value="1"/>
</dbReference>
<comment type="caution">
    <text evidence="5">The sequence shown here is derived from an EMBL/GenBank/DDBJ whole genome shotgun (WGS) entry which is preliminary data.</text>
</comment>
<evidence type="ECO:0000256" key="1">
    <source>
        <dbReference type="ARBA" id="ARBA00023015"/>
    </source>
</evidence>
<reference evidence="5 6" key="1">
    <citation type="submission" date="2016-10" db="EMBL/GenBank/DDBJ databases">
        <authorList>
            <person name="Varghese N."/>
            <person name="Submissions S."/>
        </authorList>
    </citation>
    <scope>NUCLEOTIDE SEQUENCE [LARGE SCALE GENOMIC DNA]</scope>
    <source>
        <strain evidence="5 6">LMG 22274</strain>
    </source>
</reference>
<name>A0AAQ1GMG0_9BURK</name>
<evidence type="ECO:0000256" key="3">
    <source>
        <dbReference type="ARBA" id="ARBA00023163"/>
    </source>
</evidence>
<dbReference type="PROSITE" id="PS50995">
    <property type="entry name" value="HTH_MARR_2"/>
    <property type="match status" value="1"/>
</dbReference>
<dbReference type="Gene3D" id="1.10.10.10">
    <property type="entry name" value="Winged helix-like DNA-binding domain superfamily/Winged helix DNA-binding domain"/>
    <property type="match status" value="1"/>
</dbReference>
<dbReference type="GO" id="GO:0003677">
    <property type="term" value="F:DNA binding"/>
    <property type="evidence" value="ECO:0007669"/>
    <property type="project" value="UniProtKB-KW"/>
</dbReference>
<dbReference type="InterPro" id="IPR039422">
    <property type="entry name" value="MarR/SlyA-like"/>
</dbReference>
<accession>A0AAQ1GMG0</accession>
<dbReference type="GO" id="GO:0003700">
    <property type="term" value="F:DNA-binding transcription factor activity"/>
    <property type="evidence" value="ECO:0007669"/>
    <property type="project" value="InterPro"/>
</dbReference>
<evidence type="ECO:0000259" key="4">
    <source>
        <dbReference type="PROSITE" id="PS50995"/>
    </source>
</evidence>
<keyword evidence="2 5" id="KW-0238">DNA-binding</keyword>
<gene>
    <name evidence="5" type="ORF">SAMN05216550_12143</name>
</gene>
<dbReference type="PROSITE" id="PS01117">
    <property type="entry name" value="HTH_MARR_1"/>
    <property type="match status" value="1"/>
</dbReference>
<dbReference type="GO" id="GO:0006950">
    <property type="term" value="P:response to stress"/>
    <property type="evidence" value="ECO:0007669"/>
    <property type="project" value="TreeGrafter"/>
</dbReference>
<dbReference type="Proteomes" id="UP000183529">
    <property type="component" value="Unassembled WGS sequence"/>
</dbReference>
<dbReference type="SUPFAM" id="SSF46785">
    <property type="entry name" value="Winged helix' DNA-binding domain"/>
    <property type="match status" value="1"/>
</dbReference>
<keyword evidence="1" id="KW-0805">Transcription regulation</keyword>
<dbReference type="EMBL" id="FNZM01000021">
    <property type="protein sequence ID" value="SEK11942.1"/>
    <property type="molecule type" value="Genomic_DNA"/>
</dbReference>
<dbReference type="SMART" id="SM00347">
    <property type="entry name" value="HTH_MARR"/>
    <property type="match status" value="1"/>
</dbReference>
<dbReference type="AlphaFoldDB" id="A0AAQ1GMG0"/>
<dbReference type="InterPro" id="IPR036390">
    <property type="entry name" value="WH_DNA-bd_sf"/>
</dbReference>
<sequence>MRRRFAGQAAGARVSSGQYSDFLTFRLDLTSALLSERANAVYRERWGLDVRALRVLRIVCAEPGVTPKAVSQRALIEKTLLSKTLAELESRGLIGRDTHADDRRSVALHATPEGRKVAKASAKAGAALEAELAVALTDAERKTLDRLLGKLSDSLLDGASA</sequence>
<evidence type="ECO:0000313" key="6">
    <source>
        <dbReference type="Proteomes" id="UP000183529"/>
    </source>
</evidence>
<organism evidence="5 6">
    <name type="scientific">Paraburkholderia tropica</name>
    <dbReference type="NCBI Taxonomy" id="92647"/>
    <lineage>
        <taxon>Bacteria</taxon>
        <taxon>Pseudomonadati</taxon>
        <taxon>Pseudomonadota</taxon>
        <taxon>Betaproteobacteria</taxon>
        <taxon>Burkholderiales</taxon>
        <taxon>Burkholderiaceae</taxon>
        <taxon>Paraburkholderia</taxon>
    </lineage>
</organism>
<feature type="domain" description="HTH marR-type" evidence="4">
    <location>
        <begin position="20"/>
        <end position="153"/>
    </location>
</feature>
<keyword evidence="3" id="KW-0804">Transcription</keyword>
<evidence type="ECO:0000313" key="5">
    <source>
        <dbReference type="EMBL" id="SEK11942.1"/>
    </source>
</evidence>
<dbReference type="InterPro" id="IPR000835">
    <property type="entry name" value="HTH_MarR-typ"/>
</dbReference>
<dbReference type="InterPro" id="IPR036388">
    <property type="entry name" value="WH-like_DNA-bd_sf"/>
</dbReference>
<dbReference type="Pfam" id="PF12802">
    <property type="entry name" value="MarR_2"/>
    <property type="match status" value="1"/>
</dbReference>
<evidence type="ECO:0000256" key="2">
    <source>
        <dbReference type="ARBA" id="ARBA00023125"/>
    </source>
</evidence>
<proteinExistence type="predicted"/>
<protein>
    <submittedName>
        <fullName evidence="5">DNA-binding transcriptional regulator, MarR family</fullName>
    </submittedName>
</protein>
<dbReference type="PRINTS" id="PR00598">
    <property type="entry name" value="HTHMARR"/>
</dbReference>
<dbReference type="PANTHER" id="PTHR33164:SF43">
    <property type="entry name" value="HTH-TYPE TRANSCRIPTIONAL REPRESSOR YETL"/>
    <property type="match status" value="1"/>
</dbReference>